<reference evidence="3" key="1">
    <citation type="submission" date="2021-01" db="EMBL/GenBank/DDBJ databases">
        <authorList>
            <person name="Corre E."/>
            <person name="Pelletier E."/>
            <person name="Niang G."/>
            <person name="Scheremetjew M."/>
            <person name="Finn R."/>
            <person name="Kale V."/>
            <person name="Holt S."/>
            <person name="Cochrane G."/>
            <person name="Meng A."/>
            <person name="Brown T."/>
            <person name="Cohen L."/>
        </authorList>
    </citation>
    <scope>NUCLEOTIDE SEQUENCE</scope>
</reference>
<evidence type="ECO:0000313" key="3">
    <source>
        <dbReference type="EMBL" id="CAD8834154.1"/>
    </source>
</evidence>
<proteinExistence type="predicted"/>
<organism evidence="3">
    <name type="scientific">Noctiluca scintillans</name>
    <name type="common">Sea sparkle</name>
    <name type="synonym">Red tide dinoflagellate</name>
    <dbReference type="NCBI Taxonomy" id="2966"/>
    <lineage>
        <taxon>Eukaryota</taxon>
        <taxon>Sar</taxon>
        <taxon>Alveolata</taxon>
        <taxon>Dinophyceae</taxon>
        <taxon>Noctilucales</taxon>
        <taxon>Noctilucaceae</taxon>
        <taxon>Noctiluca</taxon>
    </lineage>
</organism>
<protein>
    <submittedName>
        <fullName evidence="3">Uncharacterized protein</fullName>
    </submittedName>
</protein>
<feature type="compositionally biased region" description="Polar residues" evidence="1">
    <location>
        <begin position="243"/>
        <end position="257"/>
    </location>
</feature>
<name>A0A7S0ZVT7_NOCSC</name>
<dbReference type="AlphaFoldDB" id="A0A7S0ZVT7"/>
<accession>A0A7S0ZVT7</accession>
<evidence type="ECO:0000256" key="2">
    <source>
        <dbReference type="SAM" id="SignalP"/>
    </source>
</evidence>
<sequence length="293" mass="32298">MAWPSLSLAAWLVVVVAGSGDVLRAGSSSRARHVAEKRLQRQARDLSDALYWWTREPVRSHHRASAARQRLRQEAQRLMADGVWGGTLLDGYALRAPDAVLLVPLPDAEGERGAVQEGRNLPRFLAPRETLESSSSEKVISSDPKGRTVMRTRRCDGQNCTETTQVHDAGEKFHDEDPSFDRNSDDDRLATVSHAMAEQLDRMHRDFGGSVDDMFNNIFSNDPTDEGLASGFHVHSSPEVHANGSTVRSASRVTEMSNGHVVTRTRSCEDGRCVENVTESNVGDESPLAKLKL</sequence>
<dbReference type="EMBL" id="HBFQ01012143">
    <property type="protein sequence ID" value="CAD8834154.1"/>
    <property type="molecule type" value="Transcribed_RNA"/>
</dbReference>
<feature type="chain" id="PRO_5030515403" evidence="2">
    <location>
        <begin position="19"/>
        <end position="293"/>
    </location>
</feature>
<gene>
    <name evidence="3" type="ORF">NSCI0253_LOCUS8502</name>
</gene>
<evidence type="ECO:0000256" key="1">
    <source>
        <dbReference type="SAM" id="MobiDB-lite"/>
    </source>
</evidence>
<keyword evidence="2" id="KW-0732">Signal</keyword>
<feature type="region of interest" description="Disordered" evidence="1">
    <location>
        <begin position="239"/>
        <end position="262"/>
    </location>
</feature>
<feature type="signal peptide" evidence="2">
    <location>
        <begin position="1"/>
        <end position="18"/>
    </location>
</feature>